<dbReference type="InterPro" id="IPR029673">
    <property type="entry name" value="TMEM179"/>
</dbReference>
<evidence type="ECO:0000256" key="2">
    <source>
        <dbReference type="ARBA" id="ARBA00022692"/>
    </source>
</evidence>
<evidence type="ECO:0000313" key="8">
    <source>
        <dbReference type="Proteomes" id="UP001164746"/>
    </source>
</evidence>
<feature type="transmembrane region" description="Helical" evidence="6">
    <location>
        <begin position="6"/>
        <end position="31"/>
    </location>
</feature>
<feature type="transmembrane region" description="Helical" evidence="6">
    <location>
        <begin position="69"/>
        <end position="92"/>
    </location>
</feature>
<evidence type="ECO:0000256" key="6">
    <source>
        <dbReference type="SAM" id="Phobius"/>
    </source>
</evidence>
<name>A0ABY7FBH9_MYAAR</name>
<evidence type="ECO:0000313" key="7">
    <source>
        <dbReference type="EMBL" id="WAR19522.1"/>
    </source>
</evidence>
<keyword evidence="4 6" id="KW-0472">Membrane</keyword>
<evidence type="ECO:0000256" key="4">
    <source>
        <dbReference type="ARBA" id="ARBA00023136"/>
    </source>
</evidence>
<protein>
    <submittedName>
        <fullName evidence="7">T179A-like protein</fullName>
    </submittedName>
</protein>
<comment type="similarity">
    <text evidence="5">Belongs to the TMEM179 family.</text>
</comment>
<dbReference type="EMBL" id="CP111022">
    <property type="protein sequence ID" value="WAR19522.1"/>
    <property type="molecule type" value="Genomic_DNA"/>
</dbReference>
<dbReference type="Proteomes" id="UP001164746">
    <property type="component" value="Chromosome 11"/>
</dbReference>
<keyword evidence="3 6" id="KW-1133">Transmembrane helix</keyword>
<keyword evidence="2 6" id="KW-0812">Transmembrane</keyword>
<feature type="transmembrane region" description="Helical" evidence="6">
    <location>
        <begin position="98"/>
        <end position="121"/>
    </location>
</feature>
<evidence type="ECO:0000256" key="5">
    <source>
        <dbReference type="ARBA" id="ARBA00093776"/>
    </source>
</evidence>
<gene>
    <name evidence="7" type="ORF">MAR_001360</name>
</gene>
<dbReference type="PANTHER" id="PTHR31872:SF4">
    <property type="entry name" value="TRANSMEMBRANE PROTEIN 179"/>
    <property type="match status" value="1"/>
</dbReference>
<organism evidence="7 8">
    <name type="scientific">Mya arenaria</name>
    <name type="common">Soft-shell clam</name>
    <dbReference type="NCBI Taxonomy" id="6604"/>
    <lineage>
        <taxon>Eukaryota</taxon>
        <taxon>Metazoa</taxon>
        <taxon>Spiralia</taxon>
        <taxon>Lophotrochozoa</taxon>
        <taxon>Mollusca</taxon>
        <taxon>Bivalvia</taxon>
        <taxon>Autobranchia</taxon>
        <taxon>Heteroconchia</taxon>
        <taxon>Euheterodonta</taxon>
        <taxon>Imparidentia</taxon>
        <taxon>Neoheterodontei</taxon>
        <taxon>Myida</taxon>
        <taxon>Myoidea</taxon>
        <taxon>Myidae</taxon>
        <taxon>Mya</taxon>
    </lineage>
</organism>
<feature type="non-terminal residue" evidence="7">
    <location>
        <position position="1"/>
    </location>
</feature>
<dbReference type="InterPro" id="IPR059010">
    <property type="entry name" value="TMEM179-179B"/>
</dbReference>
<evidence type="ECO:0000256" key="3">
    <source>
        <dbReference type="ARBA" id="ARBA00022989"/>
    </source>
</evidence>
<dbReference type="Pfam" id="PF26158">
    <property type="entry name" value="Claudin_TMEM179-179B"/>
    <property type="match status" value="1"/>
</dbReference>
<proteinExistence type="inferred from homology"/>
<accession>A0ABY7FBH9</accession>
<sequence>MGLHNLTVLFQITAFLLSFILSFFIFIPLAVNQYRFNAHCLLYASGHWNTSDISQLTDITWGPNSACGFGLFIGIVLMLVTLFYICLDALHLSWLDSMLTGLVSLVLMLMLFSESITISLVRYQRHETFMASVNRERERLVQKFGP</sequence>
<reference evidence="7" key="1">
    <citation type="submission" date="2022-11" db="EMBL/GenBank/DDBJ databases">
        <title>Centuries of genome instability and evolution in soft-shell clam transmissible cancer (bioRxiv).</title>
        <authorList>
            <person name="Hart S.F.M."/>
            <person name="Yonemitsu M.A."/>
            <person name="Giersch R.M."/>
            <person name="Beal B.F."/>
            <person name="Arriagada G."/>
            <person name="Davis B.W."/>
            <person name="Ostrander E.A."/>
            <person name="Goff S.P."/>
            <person name="Metzger M.J."/>
        </authorList>
    </citation>
    <scope>NUCLEOTIDE SEQUENCE</scope>
    <source>
        <strain evidence="7">MELC-2E11</strain>
        <tissue evidence="7">Siphon/mantle</tissue>
    </source>
</reference>
<keyword evidence="8" id="KW-1185">Reference proteome</keyword>
<evidence type="ECO:0000256" key="1">
    <source>
        <dbReference type="ARBA" id="ARBA00004141"/>
    </source>
</evidence>
<comment type="subcellular location">
    <subcellularLocation>
        <location evidence="1">Membrane</location>
        <topology evidence="1">Multi-pass membrane protein</topology>
    </subcellularLocation>
</comment>
<dbReference type="PANTHER" id="PTHR31872">
    <property type="entry name" value="TRANSMEMBRANE PROTEIN 179"/>
    <property type="match status" value="1"/>
</dbReference>